<dbReference type="AlphaFoldDB" id="A0AAD4WSA2"/>
<accession>A0AAD4WSA2</accession>
<dbReference type="EMBL" id="JAJFAZ020000001">
    <property type="protein sequence ID" value="KAI5348644.1"/>
    <property type="molecule type" value="Genomic_DNA"/>
</dbReference>
<dbReference type="Proteomes" id="UP001054821">
    <property type="component" value="Chromosome 1"/>
</dbReference>
<feature type="domain" description="Retrovirus-related Pol polyprotein from transposon TNT 1-94-like beta-barrel" evidence="1">
    <location>
        <begin position="220"/>
        <end position="293"/>
    </location>
</feature>
<comment type="caution">
    <text evidence="2">The sequence shown here is derived from an EMBL/GenBank/DDBJ whole genome shotgun (WGS) entry which is preliminary data.</text>
</comment>
<dbReference type="InterPro" id="IPR054722">
    <property type="entry name" value="PolX-like_BBD"/>
</dbReference>
<protein>
    <recommendedName>
        <fullName evidence="1">Retrovirus-related Pol polyprotein from transposon TNT 1-94-like beta-barrel domain-containing protein</fullName>
    </recommendedName>
</protein>
<dbReference type="Pfam" id="PF22936">
    <property type="entry name" value="Pol_BBD"/>
    <property type="match status" value="1"/>
</dbReference>
<keyword evidence="3" id="KW-1185">Reference proteome</keyword>
<proteinExistence type="predicted"/>
<reference evidence="2 3" key="1">
    <citation type="journal article" date="2022" name="G3 (Bethesda)">
        <title>Whole-genome sequence and methylome profiling of the almond [Prunus dulcis (Mill.) D.A. Webb] cultivar 'Nonpareil'.</title>
        <authorList>
            <person name="D'Amico-Willman K.M."/>
            <person name="Ouma W.Z."/>
            <person name="Meulia T."/>
            <person name="Sideli G.M."/>
            <person name="Gradziel T.M."/>
            <person name="Fresnedo-Ramirez J."/>
        </authorList>
    </citation>
    <scope>NUCLEOTIDE SEQUENCE [LARGE SCALE GENOMIC DNA]</scope>
    <source>
        <strain evidence="2">Clone GOH B32 T37-40</strain>
    </source>
</reference>
<sequence>MEPSLLNMFILYLLLRKSGMRLIRWFMMALTYPSFMSCIVKLPISSKRVVLYLFISLNLKAIWFKLDKRRHFQMKCADDIKILQAAVMVNHAYEFLAGLDDTYDKVRKCIFDGLSRGSTLDYYAWIRHQDLGTCYCVCFQKHCSRFLAYRVWLFYCSTLSPDFSHVAVVATSVADVTTRHGQLTTKPAPAMIAISSTPTPSLPGNFGRAFHAYDTRDISWIIDSGSTDNMTYNSTLFSTTLLPHRDHVLTANNVAAPITGASSVLLTPALPLDKVLLISSLSSNLLSMAQVTEQLNCVVLMYPSFVLL</sequence>
<name>A0AAD4WSA2_PRUDU</name>
<organism evidence="2 3">
    <name type="scientific">Prunus dulcis</name>
    <name type="common">Almond</name>
    <name type="synonym">Amygdalus dulcis</name>
    <dbReference type="NCBI Taxonomy" id="3755"/>
    <lineage>
        <taxon>Eukaryota</taxon>
        <taxon>Viridiplantae</taxon>
        <taxon>Streptophyta</taxon>
        <taxon>Embryophyta</taxon>
        <taxon>Tracheophyta</taxon>
        <taxon>Spermatophyta</taxon>
        <taxon>Magnoliopsida</taxon>
        <taxon>eudicotyledons</taxon>
        <taxon>Gunneridae</taxon>
        <taxon>Pentapetalae</taxon>
        <taxon>rosids</taxon>
        <taxon>fabids</taxon>
        <taxon>Rosales</taxon>
        <taxon>Rosaceae</taxon>
        <taxon>Amygdaloideae</taxon>
        <taxon>Amygdaleae</taxon>
        <taxon>Prunus</taxon>
    </lineage>
</organism>
<evidence type="ECO:0000259" key="1">
    <source>
        <dbReference type="Pfam" id="PF22936"/>
    </source>
</evidence>
<evidence type="ECO:0000313" key="3">
    <source>
        <dbReference type="Proteomes" id="UP001054821"/>
    </source>
</evidence>
<gene>
    <name evidence="2" type="ORF">L3X38_001531</name>
</gene>
<evidence type="ECO:0000313" key="2">
    <source>
        <dbReference type="EMBL" id="KAI5348644.1"/>
    </source>
</evidence>